<evidence type="ECO:0000256" key="10">
    <source>
        <dbReference type="ARBA" id="ARBA00023288"/>
    </source>
</evidence>
<keyword evidence="12" id="KW-0961">Cell wall biogenesis/degradation</keyword>
<feature type="chain" id="PRO_5040273057" description="Crh-like protein" evidence="18">
    <location>
        <begin position="22"/>
        <end position="449"/>
    </location>
</feature>
<feature type="compositionally biased region" description="Low complexity" evidence="17">
    <location>
        <begin position="376"/>
        <end position="420"/>
    </location>
</feature>
<dbReference type="FunFam" id="2.60.120.200:FF:000159">
    <property type="entry name" value="Glycosidase"/>
    <property type="match status" value="1"/>
</dbReference>
<dbReference type="InterPro" id="IPR000757">
    <property type="entry name" value="Beta-glucanase-like"/>
</dbReference>
<evidence type="ECO:0000256" key="7">
    <source>
        <dbReference type="ARBA" id="ARBA00022801"/>
    </source>
</evidence>
<accession>A0A9P4R6M0</accession>
<dbReference type="GO" id="GO:0005975">
    <property type="term" value="P:carbohydrate metabolic process"/>
    <property type="evidence" value="ECO:0007669"/>
    <property type="project" value="InterPro"/>
</dbReference>
<dbReference type="PROSITE" id="PS00026">
    <property type="entry name" value="CHIT_BIND_I_1"/>
    <property type="match status" value="1"/>
</dbReference>
<feature type="signal peptide" evidence="18">
    <location>
        <begin position="1"/>
        <end position="21"/>
    </location>
</feature>
<dbReference type="AlphaFoldDB" id="A0A9P4R6M0"/>
<dbReference type="PIRSF" id="PIRSF037299">
    <property type="entry name" value="Glycosidase_CRH1_prd"/>
    <property type="match status" value="1"/>
</dbReference>
<evidence type="ECO:0000256" key="11">
    <source>
        <dbReference type="ARBA" id="ARBA00023295"/>
    </source>
</evidence>
<dbReference type="SUPFAM" id="SSF49899">
    <property type="entry name" value="Concanavalin A-like lectins/glucanases"/>
    <property type="match status" value="1"/>
</dbReference>
<proteinExistence type="inferred from homology"/>
<comment type="similarity">
    <text evidence="13">Belongs to the glycosyl hydrolase 16 family. CRH1 subfamily.</text>
</comment>
<protein>
    <recommendedName>
        <fullName evidence="15">Crh-like protein</fullName>
        <ecNumber evidence="15">3.2.-.-</ecNumber>
    </recommendedName>
</protein>
<dbReference type="Gene3D" id="2.60.120.200">
    <property type="match status" value="1"/>
</dbReference>
<name>A0A9P4R6M0_9PLEO</name>
<dbReference type="CDD" id="cd02183">
    <property type="entry name" value="GH16_fungal_CRH1_transglycosylase"/>
    <property type="match status" value="1"/>
</dbReference>
<keyword evidence="21" id="KW-1185">Reference proteome</keyword>
<dbReference type="EC" id="3.2.-.-" evidence="15"/>
<dbReference type="PANTHER" id="PTHR10963">
    <property type="entry name" value="GLYCOSYL HYDROLASE-RELATED"/>
    <property type="match status" value="1"/>
</dbReference>
<dbReference type="InterPro" id="IPR013320">
    <property type="entry name" value="ConA-like_dom_sf"/>
</dbReference>
<dbReference type="Pfam" id="PF00722">
    <property type="entry name" value="Glyco_hydro_16"/>
    <property type="match status" value="1"/>
</dbReference>
<keyword evidence="8 15" id="KW-0472">Membrane</keyword>
<keyword evidence="9" id="KW-0325">Glycoprotein</keyword>
<evidence type="ECO:0000256" key="5">
    <source>
        <dbReference type="ARBA" id="ARBA00022679"/>
    </source>
</evidence>
<keyword evidence="4" id="KW-0328">Glycosyltransferase</keyword>
<dbReference type="EMBL" id="ML996114">
    <property type="protein sequence ID" value="KAF2737659.1"/>
    <property type="molecule type" value="Genomic_DNA"/>
</dbReference>
<dbReference type="InterPro" id="IPR017168">
    <property type="entry name" value="CHR-like"/>
</dbReference>
<comment type="caution">
    <text evidence="20">The sequence shown here is derived from an EMBL/GenBank/DDBJ whole genome shotgun (WGS) entry which is preliminary data.</text>
</comment>
<keyword evidence="6 18" id="KW-0732">Signal</keyword>
<evidence type="ECO:0000259" key="19">
    <source>
        <dbReference type="PROSITE" id="PS51762"/>
    </source>
</evidence>
<feature type="active site" description="Nucleophile" evidence="16">
    <location>
        <position position="161"/>
    </location>
</feature>
<keyword evidence="7 15" id="KW-0378">Hydrolase</keyword>
<evidence type="ECO:0000256" key="14">
    <source>
        <dbReference type="ARBA" id="ARBA00093308"/>
    </source>
</evidence>
<sequence>MVRRAFTAALAAAAFTGFATAAASCGEGSKCPEDSPCCSAYGQCGVGAFCLGGCDPKFSHSLESCHHGPSCKSGDFKLSGLDDVQSIDKYLGDASKINWQSQGKPVIYDNSLLLTMAEGTVGTLLASTHYVWYGKICAKMTTSQGKGVVTAFIMMSDVKDEIDFEFVGVDINNAQSNFYSQGVTNYENSANLTVTDDTVSHVHNYCIDWKPDTLDWYIDDEKLRSLKRTDTWNATSGRFDYPQTPSRIMLSLWPAGLPTNAKGTIEWAGGEIDWNSQYMQNGYYYAMVEEVTVECYDPPPMAIKKGSKAYLYTDEAATNNTVEITDDLIILGSLYASGEDPDFGATTKSDAPMPTKSIDTVPGGNPGGGGRGEDVSSAAASATAATTGAGASPTGGDNNNNNNNNGGNDQNFNQGNNNQGAGTALEPGFGKLGGSALAIIVAVLGLLVL</sequence>
<dbReference type="OrthoDB" id="4781at2759"/>
<dbReference type="PROSITE" id="PS51257">
    <property type="entry name" value="PROKAR_LIPOPROTEIN"/>
    <property type="match status" value="1"/>
</dbReference>
<dbReference type="GO" id="GO:0009277">
    <property type="term" value="C:fungal-type cell wall"/>
    <property type="evidence" value="ECO:0007669"/>
    <property type="project" value="TreeGrafter"/>
</dbReference>
<evidence type="ECO:0000256" key="13">
    <source>
        <dbReference type="ARBA" id="ARBA00038074"/>
    </source>
</evidence>
<keyword evidence="11" id="KW-0326">Glycosidase</keyword>
<dbReference type="PROSITE" id="PS51762">
    <property type="entry name" value="GH16_2"/>
    <property type="match status" value="1"/>
</dbReference>
<evidence type="ECO:0000256" key="3">
    <source>
        <dbReference type="ARBA" id="ARBA00022622"/>
    </source>
</evidence>
<evidence type="ECO:0000313" key="21">
    <source>
        <dbReference type="Proteomes" id="UP000799444"/>
    </source>
</evidence>
<feature type="domain" description="GH16" evidence="19">
    <location>
        <begin position="24"/>
        <end position="283"/>
    </location>
</feature>
<evidence type="ECO:0000256" key="12">
    <source>
        <dbReference type="ARBA" id="ARBA00023316"/>
    </source>
</evidence>
<dbReference type="GO" id="GO:0031505">
    <property type="term" value="P:fungal-type cell wall organization"/>
    <property type="evidence" value="ECO:0007669"/>
    <property type="project" value="TreeGrafter"/>
</dbReference>
<dbReference type="GO" id="GO:0008061">
    <property type="term" value="F:chitin binding"/>
    <property type="evidence" value="ECO:0007669"/>
    <property type="project" value="InterPro"/>
</dbReference>
<feature type="region of interest" description="Disordered" evidence="17">
    <location>
        <begin position="342"/>
        <end position="422"/>
    </location>
</feature>
<gene>
    <name evidence="20" type="ORF">EJ04DRAFT_430525</name>
</gene>
<dbReference type="PANTHER" id="PTHR10963:SF22">
    <property type="entry name" value="GLYCOSIDASE CRH2-RELATED"/>
    <property type="match status" value="1"/>
</dbReference>
<evidence type="ECO:0000256" key="9">
    <source>
        <dbReference type="ARBA" id="ARBA00023180"/>
    </source>
</evidence>
<comment type="catalytic activity">
    <reaction evidence="1">
        <text>Random endo-hydrolysis of N-acetyl-beta-D-glucosaminide (1-&gt;4)-beta-linkages in chitin and chitodextrins.</text>
        <dbReference type="EC" id="3.2.1.14"/>
    </reaction>
</comment>
<dbReference type="GO" id="GO:0016757">
    <property type="term" value="F:glycosyltransferase activity"/>
    <property type="evidence" value="ECO:0007669"/>
    <property type="project" value="UniProtKB-KW"/>
</dbReference>
<dbReference type="GO" id="GO:0098552">
    <property type="term" value="C:side of membrane"/>
    <property type="evidence" value="ECO:0007669"/>
    <property type="project" value="UniProtKB-KW"/>
</dbReference>
<evidence type="ECO:0000313" key="20">
    <source>
        <dbReference type="EMBL" id="KAF2737659.1"/>
    </source>
</evidence>
<dbReference type="InterPro" id="IPR050546">
    <property type="entry name" value="Glycosyl_Hydrlase_16"/>
</dbReference>
<evidence type="ECO:0000256" key="15">
    <source>
        <dbReference type="PIRNR" id="PIRNR037299"/>
    </source>
</evidence>
<reference evidence="20" key="1">
    <citation type="journal article" date="2020" name="Stud. Mycol.">
        <title>101 Dothideomycetes genomes: a test case for predicting lifestyles and emergence of pathogens.</title>
        <authorList>
            <person name="Haridas S."/>
            <person name="Albert R."/>
            <person name="Binder M."/>
            <person name="Bloem J."/>
            <person name="Labutti K."/>
            <person name="Salamov A."/>
            <person name="Andreopoulos B."/>
            <person name="Baker S."/>
            <person name="Barry K."/>
            <person name="Bills G."/>
            <person name="Bluhm B."/>
            <person name="Cannon C."/>
            <person name="Castanera R."/>
            <person name="Culley D."/>
            <person name="Daum C."/>
            <person name="Ezra D."/>
            <person name="Gonzalez J."/>
            <person name="Henrissat B."/>
            <person name="Kuo A."/>
            <person name="Liang C."/>
            <person name="Lipzen A."/>
            <person name="Lutzoni F."/>
            <person name="Magnuson J."/>
            <person name="Mondo S."/>
            <person name="Nolan M."/>
            <person name="Ohm R."/>
            <person name="Pangilinan J."/>
            <person name="Park H.-J."/>
            <person name="Ramirez L."/>
            <person name="Alfaro M."/>
            <person name="Sun H."/>
            <person name="Tritt A."/>
            <person name="Yoshinaga Y."/>
            <person name="Zwiers L.-H."/>
            <person name="Turgeon B."/>
            <person name="Goodwin S."/>
            <person name="Spatafora J."/>
            <person name="Crous P."/>
            <person name="Grigoriev I."/>
        </authorList>
    </citation>
    <scope>NUCLEOTIDE SEQUENCE</scope>
    <source>
        <strain evidence="20">CBS 125425</strain>
    </source>
</reference>
<evidence type="ECO:0000256" key="1">
    <source>
        <dbReference type="ARBA" id="ARBA00000822"/>
    </source>
</evidence>
<dbReference type="GO" id="GO:0008843">
    <property type="term" value="F:endochitinase activity"/>
    <property type="evidence" value="ECO:0007669"/>
    <property type="project" value="UniProtKB-EC"/>
</dbReference>
<evidence type="ECO:0000256" key="18">
    <source>
        <dbReference type="SAM" id="SignalP"/>
    </source>
</evidence>
<evidence type="ECO:0000256" key="17">
    <source>
        <dbReference type="SAM" id="MobiDB-lite"/>
    </source>
</evidence>
<keyword evidence="5" id="KW-0808">Transferase</keyword>
<evidence type="ECO:0000256" key="6">
    <source>
        <dbReference type="ARBA" id="ARBA00022729"/>
    </source>
</evidence>
<evidence type="ECO:0000256" key="8">
    <source>
        <dbReference type="ARBA" id="ARBA00023136"/>
    </source>
</evidence>
<keyword evidence="10" id="KW-0449">Lipoprotein</keyword>
<feature type="active site" description="Proton donor" evidence="16">
    <location>
        <position position="165"/>
    </location>
</feature>
<dbReference type="Proteomes" id="UP000799444">
    <property type="component" value="Unassembled WGS sequence"/>
</dbReference>
<keyword evidence="3" id="KW-0336">GPI-anchor</keyword>
<comment type="subcellular location">
    <subcellularLocation>
        <location evidence="2">Membrane</location>
        <topology evidence="2">Lipid-anchor</topology>
        <topology evidence="2">GPI-anchor</topology>
    </subcellularLocation>
</comment>
<comment type="function">
    <text evidence="14">Dual chitinase/transglycosylase that plays a role in cell wall architecture. Chitinase and transglycosylase activities are coupled. Required for the polysaccharide cross-linking at the septa and the cell wall. More specifically, transfers chitin to 1,6-beta-glucan in the cell wall.</text>
</comment>
<evidence type="ECO:0000256" key="4">
    <source>
        <dbReference type="ARBA" id="ARBA00022676"/>
    </source>
</evidence>
<evidence type="ECO:0000256" key="2">
    <source>
        <dbReference type="ARBA" id="ARBA00004589"/>
    </source>
</evidence>
<dbReference type="InterPro" id="IPR018371">
    <property type="entry name" value="Chitin-binding_1_CS"/>
</dbReference>
<organism evidence="20 21">
    <name type="scientific">Polyplosphaeria fusca</name>
    <dbReference type="NCBI Taxonomy" id="682080"/>
    <lineage>
        <taxon>Eukaryota</taxon>
        <taxon>Fungi</taxon>
        <taxon>Dikarya</taxon>
        <taxon>Ascomycota</taxon>
        <taxon>Pezizomycotina</taxon>
        <taxon>Dothideomycetes</taxon>
        <taxon>Pleosporomycetidae</taxon>
        <taxon>Pleosporales</taxon>
        <taxon>Tetraplosphaeriaceae</taxon>
        <taxon>Polyplosphaeria</taxon>
    </lineage>
</organism>
<evidence type="ECO:0000256" key="16">
    <source>
        <dbReference type="PIRSR" id="PIRSR037299-1"/>
    </source>
</evidence>